<protein>
    <submittedName>
        <fullName evidence="1">Uncharacterized protein</fullName>
    </submittedName>
</protein>
<evidence type="ECO:0000313" key="1">
    <source>
        <dbReference type="EMBL" id="MPD06811.1"/>
    </source>
</evidence>
<accession>A0A5B7KD51</accession>
<dbReference type="AlphaFoldDB" id="A0A5B7KD51"/>
<keyword evidence="2" id="KW-1185">Reference proteome</keyword>
<comment type="caution">
    <text evidence="1">The sequence shown here is derived from an EMBL/GenBank/DDBJ whole genome shotgun (WGS) entry which is preliminary data.</text>
</comment>
<dbReference type="EMBL" id="VSRR010153095">
    <property type="protein sequence ID" value="MPD06811.1"/>
    <property type="molecule type" value="Genomic_DNA"/>
</dbReference>
<sequence length="36" mass="4041">MRTLNPHYLSFPVSEASPDPHETTVPDINSLACWIT</sequence>
<evidence type="ECO:0000313" key="2">
    <source>
        <dbReference type="Proteomes" id="UP000324222"/>
    </source>
</evidence>
<name>A0A5B7KD51_PORTR</name>
<organism evidence="1 2">
    <name type="scientific">Portunus trituberculatus</name>
    <name type="common">Swimming crab</name>
    <name type="synonym">Neptunus trituberculatus</name>
    <dbReference type="NCBI Taxonomy" id="210409"/>
    <lineage>
        <taxon>Eukaryota</taxon>
        <taxon>Metazoa</taxon>
        <taxon>Ecdysozoa</taxon>
        <taxon>Arthropoda</taxon>
        <taxon>Crustacea</taxon>
        <taxon>Multicrustacea</taxon>
        <taxon>Malacostraca</taxon>
        <taxon>Eumalacostraca</taxon>
        <taxon>Eucarida</taxon>
        <taxon>Decapoda</taxon>
        <taxon>Pleocyemata</taxon>
        <taxon>Brachyura</taxon>
        <taxon>Eubrachyura</taxon>
        <taxon>Portunoidea</taxon>
        <taxon>Portunidae</taxon>
        <taxon>Portuninae</taxon>
        <taxon>Portunus</taxon>
    </lineage>
</organism>
<dbReference type="Proteomes" id="UP000324222">
    <property type="component" value="Unassembled WGS sequence"/>
</dbReference>
<gene>
    <name evidence="1" type="ORF">E2C01_102639</name>
</gene>
<reference evidence="1 2" key="1">
    <citation type="submission" date="2019-05" db="EMBL/GenBank/DDBJ databases">
        <title>Another draft genome of Portunus trituberculatus and its Hox gene families provides insights of decapod evolution.</title>
        <authorList>
            <person name="Jeong J.-H."/>
            <person name="Song I."/>
            <person name="Kim S."/>
            <person name="Choi T."/>
            <person name="Kim D."/>
            <person name="Ryu S."/>
            <person name="Kim W."/>
        </authorList>
    </citation>
    <scope>NUCLEOTIDE SEQUENCE [LARGE SCALE GENOMIC DNA]</scope>
    <source>
        <tissue evidence="1">Muscle</tissue>
    </source>
</reference>
<proteinExistence type="predicted"/>